<protein>
    <submittedName>
        <fullName evidence="2">Uncharacterized protein</fullName>
    </submittedName>
</protein>
<gene>
    <name evidence="2" type="ORF">TorRG33x02_288430</name>
</gene>
<keyword evidence="3" id="KW-1185">Reference proteome</keyword>
<evidence type="ECO:0000313" key="3">
    <source>
        <dbReference type="Proteomes" id="UP000237000"/>
    </source>
</evidence>
<dbReference type="AlphaFoldDB" id="A0A2P5CE68"/>
<organism evidence="2 3">
    <name type="scientific">Trema orientale</name>
    <name type="common">Charcoal tree</name>
    <name type="synonym">Celtis orientalis</name>
    <dbReference type="NCBI Taxonomy" id="63057"/>
    <lineage>
        <taxon>Eukaryota</taxon>
        <taxon>Viridiplantae</taxon>
        <taxon>Streptophyta</taxon>
        <taxon>Embryophyta</taxon>
        <taxon>Tracheophyta</taxon>
        <taxon>Spermatophyta</taxon>
        <taxon>Magnoliopsida</taxon>
        <taxon>eudicotyledons</taxon>
        <taxon>Gunneridae</taxon>
        <taxon>Pentapetalae</taxon>
        <taxon>rosids</taxon>
        <taxon>fabids</taxon>
        <taxon>Rosales</taxon>
        <taxon>Cannabaceae</taxon>
        <taxon>Trema</taxon>
    </lineage>
</organism>
<feature type="region of interest" description="Disordered" evidence="1">
    <location>
        <begin position="1"/>
        <end position="25"/>
    </location>
</feature>
<comment type="caution">
    <text evidence="2">The sequence shown here is derived from an EMBL/GenBank/DDBJ whole genome shotgun (WGS) entry which is preliminary data.</text>
</comment>
<reference evidence="3" key="1">
    <citation type="submission" date="2016-06" db="EMBL/GenBank/DDBJ databases">
        <title>Parallel loss of symbiosis genes in relatives of nitrogen-fixing non-legume Parasponia.</title>
        <authorList>
            <person name="Van Velzen R."/>
            <person name="Holmer R."/>
            <person name="Bu F."/>
            <person name="Rutten L."/>
            <person name="Van Zeijl A."/>
            <person name="Liu W."/>
            <person name="Santuari L."/>
            <person name="Cao Q."/>
            <person name="Sharma T."/>
            <person name="Shen D."/>
            <person name="Roswanjaya Y."/>
            <person name="Wardhani T."/>
            <person name="Kalhor M.S."/>
            <person name="Jansen J."/>
            <person name="Van den Hoogen J."/>
            <person name="Gungor B."/>
            <person name="Hartog M."/>
            <person name="Hontelez J."/>
            <person name="Verver J."/>
            <person name="Yang W.-C."/>
            <person name="Schijlen E."/>
            <person name="Repin R."/>
            <person name="Schilthuizen M."/>
            <person name="Schranz E."/>
            <person name="Heidstra R."/>
            <person name="Miyata K."/>
            <person name="Fedorova E."/>
            <person name="Kohlen W."/>
            <person name="Bisseling T."/>
            <person name="Smit S."/>
            <person name="Geurts R."/>
        </authorList>
    </citation>
    <scope>NUCLEOTIDE SEQUENCE [LARGE SCALE GENOMIC DNA]</scope>
    <source>
        <strain evidence="3">cv. RG33-2</strain>
    </source>
</reference>
<sequence length="59" mass="6544">MSSGLSRIGLAQYSSNGPTTNSPSVTIQSPNSWLLLLPDPLFLFYNEKLNLKEVTERAF</sequence>
<feature type="compositionally biased region" description="Polar residues" evidence="1">
    <location>
        <begin position="12"/>
        <end position="25"/>
    </location>
</feature>
<evidence type="ECO:0000313" key="2">
    <source>
        <dbReference type="EMBL" id="PON59359.1"/>
    </source>
</evidence>
<proteinExistence type="predicted"/>
<evidence type="ECO:0000256" key="1">
    <source>
        <dbReference type="SAM" id="MobiDB-lite"/>
    </source>
</evidence>
<accession>A0A2P5CE68</accession>
<dbReference type="EMBL" id="JXTC01000376">
    <property type="protein sequence ID" value="PON59359.1"/>
    <property type="molecule type" value="Genomic_DNA"/>
</dbReference>
<dbReference type="InParanoid" id="A0A2P5CE68"/>
<name>A0A2P5CE68_TREOI</name>
<dbReference type="Proteomes" id="UP000237000">
    <property type="component" value="Unassembled WGS sequence"/>
</dbReference>